<dbReference type="Proteomes" id="UP001172159">
    <property type="component" value="Unassembled WGS sequence"/>
</dbReference>
<proteinExistence type="predicted"/>
<sequence>MSDKFLAVPPQRTGGPGRRTSLFALPESSGKMSTIPSRCISPEKLNDLLHEKFPSGNFNVDVSQNVYQIRAPRFLSKVCNMIPPFITWVTHSG</sequence>
<gene>
    <name evidence="2" type="ORF">B0T21DRAFT_287582</name>
</gene>
<organism evidence="2 3">
    <name type="scientific">Apiosordaria backusii</name>
    <dbReference type="NCBI Taxonomy" id="314023"/>
    <lineage>
        <taxon>Eukaryota</taxon>
        <taxon>Fungi</taxon>
        <taxon>Dikarya</taxon>
        <taxon>Ascomycota</taxon>
        <taxon>Pezizomycotina</taxon>
        <taxon>Sordariomycetes</taxon>
        <taxon>Sordariomycetidae</taxon>
        <taxon>Sordariales</taxon>
        <taxon>Lasiosphaeriaceae</taxon>
        <taxon>Apiosordaria</taxon>
    </lineage>
</organism>
<evidence type="ECO:0000313" key="2">
    <source>
        <dbReference type="EMBL" id="KAK0737148.1"/>
    </source>
</evidence>
<evidence type="ECO:0000256" key="1">
    <source>
        <dbReference type="SAM" id="MobiDB-lite"/>
    </source>
</evidence>
<dbReference type="AlphaFoldDB" id="A0AA40EI63"/>
<keyword evidence="3" id="KW-1185">Reference proteome</keyword>
<evidence type="ECO:0000313" key="3">
    <source>
        <dbReference type="Proteomes" id="UP001172159"/>
    </source>
</evidence>
<dbReference type="EMBL" id="JAUKTV010000005">
    <property type="protein sequence ID" value="KAK0737148.1"/>
    <property type="molecule type" value="Genomic_DNA"/>
</dbReference>
<name>A0AA40EI63_9PEZI</name>
<protein>
    <submittedName>
        <fullName evidence="2">Uncharacterized protein</fullName>
    </submittedName>
</protein>
<reference evidence="2" key="1">
    <citation type="submission" date="2023-06" db="EMBL/GenBank/DDBJ databases">
        <title>Genome-scale phylogeny and comparative genomics of the fungal order Sordariales.</title>
        <authorList>
            <consortium name="Lawrence Berkeley National Laboratory"/>
            <person name="Hensen N."/>
            <person name="Bonometti L."/>
            <person name="Westerberg I."/>
            <person name="Brannstrom I.O."/>
            <person name="Guillou S."/>
            <person name="Cros-Aarteil S."/>
            <person name="Calhoun S."/>
            <person name="Haridas S."/>
            <person name="Kuo A."/>
            <person name="Mondo S."/>
            <person name="Pangilinan J."/>
            <person name="Riley R."/>
            <person name="Labutti K."/>
            <person name="Andreopoulos B."/>
            <person name="Lipzen A."/>
            <person name="Chen C."/>
            <person name="Yanf M."/>
            <person name="Daum C."/>
            <person name="Ng V."/>
            <person name="Clum A."/>
            <person name="Steindorff A."/>
            <person name="Ohm R."/>
            <person name="Martin F."/>
            <person name="Silar P."/>
            <person name="Natvig D."/>
            <person name="Lalanne C."/>
            <person name="Gautier V."/>
            <person name="Ament-Velasquez S.L."/>
            <person name="Kruys A."/>
            <person name="Hutchinson M.I."/>
            <person name="Powell A.J."/>
            <person name="Barry K."/>
            <person name="Miller A.N."/>
            <person name="Grigoriev I.V."/>
            <person name="Debuchy R."/>
            <person name="Gladieux P."/>
            <person name="Thoren M.H."/>
            <person name="Johannesson H."/>
        </authorList>
    </citation>
    <scope>NUCLEOTIDE SEQUENCE</scope>
    <source>
        <strain evidence="2">CBS 540.89</strain>
    </source>
</reference>
<feature type="region of interest" description="Disordered" evidence="1">
    <location>
        <begin position="1"/>
        <end position="36"/>
    </location>
</feature>
<comment type="caution">
    <text evidence="2">The sequence shown here is derived from an EMBL/GenBank/DDBJ whole genome shotgun (WGS) entry which is preliminary data.</text>
</comment>
<accession>A0AA40EI63</accession>